<sequence>MAARNKWIMALVIVGVILFALIQGVIIPDNIKKAEQYRLDQQNPLTHDLNAILPYKSKYMGDASNLSNLYAHLPLNGVKKTFQLYPEALTLELNYEETVSEVGEESVKAALLYDSVAAFALIDNLQAIRYRFPDATYQMTRLDMQQLFGENLSGLLNQEKWKTDVQDRLKEWTKESPRFKQ</sequence>
<evidence type="ECO:0000313" key="3">
    <source>
        <dbReference type="Proteomes" id="UP000051063"/>
    </source>
</evidence>
<evidence type="ECO:0000313" key="2">
    <source>
        <dbReference type="EMBL" id="KQL46220.1"/>
    </source>
</evidence>
<dbReference type="InterPro" id="IPR032250">
    <property type="entry name" value="DUF4825"/>
</dbReference>
<organism evidence="2 3">
    <name type="scientific">Brevibacillus choshinensis</name>
    <dbReference type="NCBI Taxonomy" id="54911"/>
    <lineage>
        <taxon>Bacteria</taxon>
        <taxon>Bacillati</taxon>
        <taxon>Bacillota</taxon>
        <taxon>Bacilli</taxon>
        <taxon>Bacillales</taxon>
        <taxon>Paenibacillaceae</taxon>
        <taxon>Brevibacillus</taxon>
    </lineage>
</organism>
<dbReference type="EMBL" id="LJJB01000010">
    <property type="protein sequence ID" value="KQL46220.1"/>
    <property type="molecule type" value="Genomic_DNA"/>
</dbReference>
<gene>
    <name evidence="2" type="ORF">AN963_14710</name>
</gene>
<dbReference type="Pfam" id="PF16107">
    <property type="entry name" value="DUF4825"/>
    <property type="match status" value="1"/>
</dbReference>
<feature type="domain" description="DUF4825" evidence="1">
    <location>
        <begin position="53"/>
        <end position="138"/>
    </location>
</feature>
<accession>A0ABR5N6G5</accession>
<name>A0ABR5N6G5_BRECH</name>
<proteinExistence type="predicted"/>
<comment type="caution">
    <text evidence="2">The sequence shown here is derived from an EMBL/GenBank/DDBJ whole genome shotgun (WGS) entry which is preliminary data.</text>
</comment>
<dbReference type="RefSeq" id="WP_055745301.1">
    <property type="nucleotide sequence ID" value="NZ_LJJB01000010.1"/>
</dbReference>
<dbReference type="Proteomes" id="UP000051063">
    <property type="component" value="Unassembled WGS sequence"/>
</dbReference>
<reference evidence="2 3" key="1">
    <citation type="submission" date="2015-09" db="EMBL/GenBank/DDBJ databases">
        <title>Genome sequencing project for genomic taxonomy and phylogenomics of Bacillus-like bacteria.</title>
        <authorList>
            <person name="Liu B."/>
            <person name="Wang J."/>
            <person name="Zhu Y."/>
            <person name="Liu G."/>
            <person name="Chen Q."/>
            <person name="Chen Z."/>
            <person name="Lan J."/>
            <person name="Che J."/>
            <person name="Ge C."/>
            <person name="Shi H."/>
            <person name="Pan Z."/>
            <person name="Liu X."/>
        </authorList>
    </citation>
    <scope>NUCLEOTIDE SEQUENCE [LARGE SCALE GENOMIC DNA]</scope>
    <source>
        <strain evidence="2 3">DSM 8552</strain>
    </source>
</reference>
<evidence type="ECO:0000259" key="1">
    <source>
        <dbReference type="Pfam" id="PF16107"/>
    </source>
</evidence>
<keyword evidence="3" id="KW-1185">Reference proteome</keyword>
<protein>
    <recommendedName>
        <fullName evidence="1">DUF4825 domain-containing protein</fullName>
    </recommendedName>
</protein>